<evidence type="ECO:0000256" key="1">
    <source>
        <dbReference type="ARBA" id="ARBA00006270"/>
    </source>
</evidence>
<dbReference type="eggNOG" id="KOG4423">
    <property type="taxonomic scope" value="Eukaryota"/>
</dbReference>
<dbReference type="InterPro" id="IPR001806">
    <property type="entry name" value="Small_GTPase"/>
</dbReference>
<dbReference type="AlphaFoldDB" id="A0A1I7SMD5"/>
<dbReference type="WBParaSite" id="BXY_1421900.1">
    <property type="protein sequence ID" value="BXY_1421900.1"/>
    <property type="gene ID" value="BXY_1421900"/>
</dbReference>
<accession>A0A1I7SMD5</accession>
<dbReference type="PANTHER" id="PTHR47981:SF20">
    <property type="entry name" value="RAS-RELATED PROTEIN RAB-7A"/>
    <property type="match status" value="1"/>
</dbReference>
<dbReference type="SMR" id="A0A1I7SMD5"/>
<dbReference type="InterPro" id="IPR027417">
    <property type="entry name" value="P-loop_NTPase"/>
</dbReference>
<sequence>MSVSSSSSQRKEFLFKIIVVGDVSTGKTSLIQRFVRNAITQQYKPTIGVDFATKLVRYEDTLVRLQFWDTAGMFF</sequence>
<protein>
    <submittedName>
        <fullName evidence="4">(pine wood nematode) hypothetical protein</fullName>
    </submittedName>
</protein>
<dbReference type="SMART" id="SM00175">
    <property type="entry name" value="RAB"/>
    <property type="match status" value="1"/>
</dbReference>
<keyword evidence="2" id="KW-0547">Nucleotide-binding</keyword>
<evidence type="ECO:0000313" key="6">
    <source>
        <dbReference type="Proteomes" id="UP000659654"/>
    </source>
</evidence>
<keyword evidence="6" id="KW-1185">Reference proteome</keyword>
<keyword evidence="3" id="KW-0342">GTP-binding</keyword>
<evidence type="ECO:0000313" key="5">
    <source>
        <dbReference type="Proteomes" id="UP000095284"/>
    </source>
</evidence>
<gene>
    <name evidence="4" type="ORF">BXYJ_LOCUS14480</name>
</gene>
<dbReference type="GO" id="GO:0090385">
    <property type="term" value="P:phagosome-lysosome fusion"/>
    <property type="evidence" value="ECO:0007669"/>
    <property type="project" value="TreeGrafter"/>
</dbReference>
<dbReference type="GO" id="GO:0008333">
    <property type="term" value="P:endosome to lysosome transport"/>
    <property type="evidence" value="ECO:0007669"/>
    <property type="project" value="TreeGrafter"/>
</dbReference>
<evidence type="ECO:0000313" key="7">
    <source>
        <dbReference type="WBParaSite" id="BXY_1421900.1"/>
    </source>
</evidence>
<dbReference type="GO" id="GO:0005770">
    <property type="term" value="C:late endosome"/>
    <property type="evidence" value="ECO:0007669"/>
    <property type="project" value="TreeGrafter"/>
</dbReference>
<dbReference type="PANTHER" id="PTHR47981">
    <property type="entry name" value="RAB FAMILY"/>
    <property type="match status" value="1"/>
</dbReference>
<dbReference type="GO" id="GO:0045335">
    <property type="term" value="C:phagocytic vesicle"/>
    <property type="evidence" value="ECO:0007669"/>
    <property type="project" value="TreeGrafter"/>
</dbReference>
<dbReference type="Proteomes" id="UP000582659">
    <property type="component" value="Unassembled WGS sequence"/>
</dbReference>
<dbReference type="GO" id="GO:0005764">
    <property type="term" value="C:lysosome"/>
    <property type="evidence" value="ECO:0007669"/>
    <property type="project" value="TreeGrafter"/>
</dbReference>
<dbReference type="OrthoDB" id="1436450at2759"/>
<evidence type="ECO:0000313" key="4">
    <source>
        <dbReference type="EMBL" id="CAD5234389.1"/>
    </source>
</evidence>
<dbReference type="Proteomes" id="UP000659654">
    <property type="component" value="Unassembled WGS sequence"/>
</dbReference>
<dbReference type="PROSITE" id="PS51419">
    <property type="entry name" value="RAB"/>
    <property type="match status" value="1"/>
</dbReference>
<dbReference type="InterPro" id="IPR005225">
    <property type="entry name" value="Small_GTP-bd"/>
</dbReference>
<organism evidence="5 7">
    <name type="scientific">Bursaphelenchus xylophilus</name>
    <name type="common">Pinewood nematode worm</name>
    <name type="synonym">Aphelenchoides xylophilus</name>
    <dbReference type="NCBI Taxonomy" id="6326"/>
    <lineage>
        <taxon>Eukaryota</taxon>
        <taxon>Metazoa</taxon>
        <taxon>Ecdysozoa</taxon>
        <taxon>Nematoda</taxon>
        <taxon>Chromadorea</taxon>
        <taxon>Rhabditida</taxon>
        <taxon>Tylenchina</taxon>
        <taxon>Tylenchomorpha</taxon>
        <taxon>Aphelenchoidea</taxon>
        <taxon>Aphelenchoididae</taxon>
        <taxon>Bursaphelenchus</taxon>
    </lineage>
</organism>
<reference evidence="4" key="2">
    <citation type="submission" date="2020-09" db="EMBL/GenBank/DDBJ databases">
        <authorList>
            <person name="Kikuchi T."/>
        </authorList>
    </citation>
    <scope>NUCLEOTIDE SEQUENCE</scope>
    <source>
        <strain evidence="4">Ka4C1</strain>
    </source>
</reference>
<name>A0A1I7SMD5_BURXY</name>
<dbReference type="GO" id="GO:0003924">
    <property type="term" value="F:GTPase activity"/>
    <property type="evidence" value="ECO:0007669"/>
    <property type="project" value="InterPro"/>
</dbReference>
<comment type="similarity">
    <text evidence="1">Belongs to the small GTPase superfamily. Rab family.</text>
</comment>
<dbReference type="PRINTS" id="PR00449">
    <property type="entry name" value="RASTRNSFRMNG"/>
</dbReference>
<dbReference type="SUPFAM" id="SSF52540">
    <property type="entry name" value="P-loop containing nucleoside triphosphate hydrolases"/>
    <property type="match status" value="1"/>
</dbReference>
<dbReference type="Proteomes" id="UP000095284">
    <property type="component" value="Unplaced"/>
</dbReference>
<dbReference type="GO" id="GO:0005525">
    <property type="term" value="F:GTP binding"/>
    <property type="evidence" value="ECO:0007669"/>
    <property type="project" value="UniProtKB-KW"/>
</dbReference>
<reference evidence="7" key="1">
    <citation type="submission" date="2016-11" db="UniProtKB">
        <authorList>
            <consortium name="WormBaseParasite"/>
        </authorList>
    </citation>
    <scope>IDENTIFICATION</scope>
</reference>
<proteinExistence type="inferred from homology"/>
<dbReference type="Gene3D" id="3.40.50.300">
    <property type="entry name" value="P-loop containing nucleotide triphosphate hydrolases"/>
    <property type="match status" value="1"/>
</dbReference>
<evidence type="ECO:0000256" key="3">
    <source>
        <dbReference type="ARBA" id="ARBA00023134"/>
    </source>
</evidence>
<evidence type="ECO:0000256" key="2">
    <source>
        <dbReference type="ARBA" id="ARBA00022741"/>
    </source>
</evidence>
<dbReference type="NCBIfam" id="TIGR00231">
    <property type="entry name" value="small_GTP"/>
    <property type="match status" value="1"/>
</dbReference>
<dbReference type="EMBL" id="CAJFCV020000006">
    <property type="protein sequence ID" value="CAG9130132.1"/>
    <property type="molecule type" value="Genomic_DNA"/>
</dbReference>
<dbReference type="EMBL" id="CAJFDI010000006">
    <property type="protein sequence ID" value="CAD5234389.1"/>
    <property type="molecule type" value="Genomic_DNA"/>
</dbReference>
<dbReference type="Pfam" id="PF00071">
    <property type="entry name" value="Ras"/>
    <property type="match status" value="1"/>
</dbReference>